<dbReference type="SUPFAM" id="SSF55874">
    <property type="entry name" value="ATPase domain of HSP90 chaperone/DNA topoisomerase II/histidine kinase"/>
    <property type="match status" value="1"/>
</dbReference>
<dbReference type="InterPro" id="IPR005467">
    <property type="entry name" value="His_kinase_dom"/>
</dbReference>
<feature type="transmembrane region" description="Helical" evidence="17">
    <location>
        <begin position="335"/>
        <end position="353"/>
    </location>
</feature>
<dbReference type="Gene3D" id="1.10.287.130">
    <property type="match status" value="1"/>
</dbReference>
<feature type="region of interest" description="Disordered" evidence="16">
    <location>
        <begin position="1"/>
        <end position="35"/>
    </location>
</feature>
<evidence type="ECO:0000256" key="8">
    <source>
        <dbReference type="ARBA" id="ARBA00022692"/>
    </source>
</evidence>
<dbReference type="Pfam" id="PF02518">
    <property type="entry name" value="HATPase_c"/>
    <property type="match status" value="1"/>
</dbReference>
<sequence>MIRASSISTPRRRPERRRCHEAAAPDADYASTSTGAATSPGVAALSRWRRLPLLCLVGVALASLWWLWQWQYAQSEAEARRHADNRLSLYGSSLQGALERFTYLPGLLAHQPQIQAALLDPAEIFVPQVNAFLALVAERSGAEVIFLLDAEGRTLASSNHAEADSFVGHDYRFRPYFYEAMATGQGEFFAVGSTTGRPGYFVSAAVGPGAPEAAQGVLVAKVSLEALQADWRRAGEKVLLTDANGVVILSSRPEWRYRRLGELTPQAREEIRRQRQFMGEPLEPLGRRLRDDSLLVGGAGLGERLVDTTLALETLGWTMHYLMPVRPLYVSARNALMGGVAVWLALLLLALWLRERQKRQRLREREAAIIREANERLEARVVERTRELQEAQAELVQAGKLAALGTMAAGIAHELNQPLSGIRTYAANGQRLLDRGRSDAADDNFQRIQALCERLGGLIRQLKLFARKGGAREPVDLVARLDFVLELLAERCRQQGVRPRSRLPGGALWVLGDEVRVEQLLTNLLRNALDALRGVAEPWLEVAIEAEAERLVVTVADNGAGIPDELLEQLFDPFFTTKAVGDGLGLGLFISYGIVQDLGGRIHAGNRPSGGAWFRVELPRAQPTGLASPSSIRESQDEP</sequence>
<evidence type="ECO:0000256" key="11">
    <source>
        <dbReference type="ARBA" id="ARBA00022840"/>
    </source>
</evidence>
<dbReference type="CDD" id="cd00082">
    <property type="entry name" value="HisKA"/>
    <property type="match status" value="1"/>
</dbReference>
<dbReference type="EC" id="2.7.13.3" evidence="3"/>
<dbReference type="Gene3D" id="3.30.565.10">
    <property type="entry name" value="Histidine kinase-like ATPase, C-terminal domain"/>
    <property type="match status" value="1"/>
</dbReference>
<comment type="catalytic activity">
    <reaction evidence="1">
        <text>ATP + protein L-histidine = ADP + protein N-phospho-L-histidine.</text>
        <dbReference type="EC" id="2.7.13.3"/>
    </reaction>
</comment>
<keyword evidence="11" id="KW-0067">ATP-binding</keyword>
<reference evidence="19 20" key="1">
    <citation type="submission" date="2018-01" db="EMBL/GenBank/DDBJ databases">
        <title>Halomonas endophytica sp. nov., isolated from storage liquid in the stems of Populus euphratica.</title>
        <authorList>
            <person name="Chen C."/>
        </authorList>
    </citation>
    <scope>NUCLEOTIDE SEQUENCE [LARGE SCALE GENOMIC DNA]</scope>
    <source>
        <strain evidence="19 20">DSM 26881</strain>
    </source>
</reference>
<dbReference type="GO" id="GO:0005524">
    <property type="term" value="F:ATP binding"/>
    <property type="evidence" value="ECO:0007669"/>
    <property type="project" value="UniProtKB-KW"/>
</dbReference>
<dbReference type="InterPro" id="IPR036890">
    <property type="entry name" value="HATPase_C_sf"/>
</dbReference>
<keyword evidence="12 17" id="KW-1133">Transmembrane helix</keyword>
<evidence type="ECO:0000256" key="9">
    <source>
        <dbReference type="ARBA" id="ARBA00022741"/>
    </source>
</evidence>
<feature type="domain" description="Histidine kinase" evidence="18">
    <location>
        <begin position="410"/>
        <end position="622"/>
    </location>
</feature>
<organism evidence="19 20">
    <name type="scientific">Halomonas heilongjiangensis</name>
    <dbReference type="NCBI Taxonomy" id="1387883"/>
    <lineage>
        <taxon>Bacteria</taxon>
        <taxon>Pseudomonadati</taxon>
        <taxon>Pseudomonadota</taxon>
        <taxon>Gammaproteobacteria</taxon>
        <taxon>Oceanospirillales</taxon>
        <taxon>Halomonadaceae</taxon>
        <taxon>Halomonas</taxon>
    </lineage>
</organism>
<evidence type="ECO:0000256" key="1">
    <source>
        <dbReference type="ARBA" id="ARBA00000085"/>
    </source>
</evidence>
<dbReference type="InterPro" id="IPR003594">
    <property type="entry name" value="HATPase_dom"/>
</dbReference>
<dbReference type="GO" id="GO:0000155">
    <property type="term" value="F:phosphorelay sensor kinase activity"/>
    <property type="evidence" value="ECO:0007669"/>
    <property type="project" value="InterPro"/>
</dbReference>
<comment type="caution">
    <text evidence="19">The sequence shown here is derived from an EMBL/GenBank/DDBJ whole genome shotgun (WGS) entry which is preliminary data.</text>
</comment>
<keyword evidence="13" id="KW-0902">Two-component regulatory system</keyword>
<dbReference type="Pfam" id="PF02743">
    <property type="entry name" value="dCache_1"/>
    <property type="match status" value="1"/>
</dbReference>
<keyword evidence="7" id="KW-0808">Transferase</keyword>
<dbReference type="EMBL" id="PNRE01000090">
    <property type="protein sequence ID" value="PMR67540.1"/>
    <property type="molecule type" value="Genomic_DNA"/>
</dbReference>
<dbReference type="InterPro" id="IPR036097">
    <property type="entry name" value="HisK_dim/P_sf"/>
</dbReference>
<dbReference type="InterPro" id="IPR003661">
    <property type="entry name" value="HisK_dim/P_dom"/>
</dbReference>
<dbReference type="PANTHER" id="PTHR43065">
    <property type="entry name" value="SENSOR HISTIDINE KINASE"/>
    <property type="match status" value="1"/>
</dbReference>
<accession>A0A2N7TH77</accession>
<evidence type="ECO:0000256" key="5">
    <source>
        <dbReference type="ARBA" id="ARBA00022519"/>
    </source>
</evidence>
<name>A0A2N7TH77_9GAMM</name>
<evidence type="ECO:0000256" key="3">
    <source>
        <dbReference type="ARBA" id="ARBA00012438"/>
    </source>
</evidence>
<proteinExistence type="predicted"/>
<evidence type="ECO:0000256" key="12">
    <source>
        <dbReference type="ARBA" id="ARBA00022989"/>
    </source>
</evidence>
<keyword evidence="4" id="KW-1003">Cell membrane</keyword>
<dbReference type="SMART" id="SM00388">
    <property type="entry name" value="HisKA"/>
    <property type="match status" value="1"/>
</dbReference>
<dbReference type="InterPro" id="IPR029151">
    <property type="entry name" value="Sensor-like_sf"/>
</dbReference>
<keyword evidence="20" id="KW-1185">Reference proteome</keyword>
<evidence type="ECO:0000256" key="6">
    <source>
        <dbReference type="ARBA" id="ARBA00022553"/>
    </source>
</evidence>
<dbReference type="PROSITE" id="PS50109">
    <property type="entry name" value="HIS_KIN"/>
    <property type="match status" value="1"/>
</dbReference>
<dbReference type="Pfam" id="PF00512">
    <property type="entry name" value="HisKA"/>
    <property type="match status" value="1"/>
</dbReference>
<dbReference type="InterPro" id="IPR004358">
    <property type="entry name" value="Sig_transdc_His_kin-like_C"/>
</dbReference>
<evidence type="ECO:0000256" key="4">
    <source>
        <dbReference type="ARBA" id="ARBA00022475"/>
    </source>
</evidence>
<keyword evidence="9" id="KW-0547">Nucleotide-binding</keyword>
<dbReference type="PIRSF" id="PIRSF036431">
    <property type="entry name" value="STHK_DctB"/>
    <property type="match status" value="1"/>
</dbReference>
<keyword evidence="10 19" id="KW-0418">Kinase</keyword>
<comment type="subcellular location">
    <subcellularLocation>
        <location evidence="2">Cell inner membrane</location>
        <topology evidence="2">Multi-pass membrane protein</topology>
    </subcellularLocation>
</comment>
<protein>
    <recommendedName>
        <fullName evidence="15">C4-dicarboxylate transport sensor protein DctB</fullName>
        <ecNumber evidence="3">2.7.13.3</ecNumber>
    </recommendedName>
</protein>
<dbReference type="FunFam" id="1.10.287.130:FF:000049">
    <property type="entry name" value="C4-dicarboxylate transport sensor protein DctB"/>
    <property type="match status" value="1"/>
</dbReference>
<keyword evidence="5" id="KW-0997">Cell inner membrane</keyword>
<evidence type="ECO:0000256" key="15">
    <source>
        <dbReference type="ARBA" id="ARBA00073143"/>
    </source>
</evidence>
<dbReference type="InterPro" id="IPR033479">
    <property type="entry name" value="dCache_1"/>
</dbReference>
<dbReference type="SUPFAM" id="SSF103190">
    <property type="entry name" value="Sensory domain-like"/>
    <property type="match status" value="1"/>
</dbReference>
<dbReference type="Proteomes" id="UP000235346">
    <property type="component" value="Unassembled WGS sequence"/>
</dbReference>
<dbReference type="PRINTS" id="PR00344">
    <property type="entry name" value="BCTRLSENSOR"/>
</dbReference>
<evidence type="ECO:0000256" key="2">
    <source>
        <dbReference type="ARBA" id="ARBA00004429"/>
    </source>
</evidence>
<keyword evidence="14 17" id="KW-0472">Membrane</keyword>
<keyword evidence="6" id="KW-0597">Phosphoprotein</keyword>
<evidence type="ECO:0000256" key="10">
    <source>
        <dbReference type="ARBA" id="ARBA00022777"/>
    </source>
</evidence>
<dbReference type="Gene3D" id="6.10.250.3020">
    <property type="match status" value="1"/>
</dbReference>
<keyword evidence="8 17" id="KW-0812">Transmembrane</keyword>
<dbReference type="CDD" id="cd12914">
    <property type="entry name" value="PDC1_DGC_like"/>
    <property type="match status" value="1"/>
</dbReference>
<evidence type="ECO:0000313" key="20">
    <source>
        <dbReference type="Proteomes" id="UP000235346"/>
    </source>
</evidence>
<dbReference type="Gene3D" id="3.30.450.20">
    <property type="entry name" value="PAS domain"/>
    <property type="match status" value="2"/>
</dbReference>
<evidence type="ECO:0000259" key="18">
    <source>
        <dbReference type="PROSITE" id="PS50109"/>
    </source>
</evidence>
<evidence type="ECO:0000313" key="19">
    <source>
        <dbReference type="EMBL" id="PMR67540.1"/>
    </source>
</evidence>
<dbReference type="SUPFAM" id="SSF47384">
    <property type="entry name" value="Homodimeric domain of signal transducing histidine kinase"/>
    <property type="match status" value="1"/>
</dbReference>
<evidence type="ECO:0000256" key="16">
    <source>
        <dbReference type="SAM" id="MobiDB-lite"/>
    </source>
</evidence>
<dbReference type="GO" id="GO:0005886">
    <property type="term" value="C:plasma membrane"/>
    <property type="evidence" value="ECO:0007669"/>
    <property type="project" value="UniProtKB-SubCell"/>
</dbReference>
<dbReference type="SMART" id="SM00387">
    <property type="entry name" value="HATPase_c"/>
    <property type="match status" value="1"/>
</dbReference>
<dbReference type="InterPro" id="IPR017055">
    <property type="entry name" value="Sig_transdc_His_kinase_DctB"/>
</dbReference>
<evidence type="ECO:0000256" key="7">
    <source>
        <dbReference type="ARBA" id="ARBA00022679"/>
    </source>
</evidence>
<evidence type="ECO:0000256" key="13">
    <source>
        <dbReference type="ARBA" id="ARBA00023012"/>
    </source>
</evidence>
<dbReference type="AlphaFoldDB" id="A0A2N7TH77"/>
<dbReference type="OrthoDB" id="1931120at2"/>
<gene>
    <name evidence="19" type="ORF">C1H66_19625</name>
</gene>
<evidence type="ECO:0000256" key="17">
    <source>
        <dbReference type="SAM" id="Phobius"/>
    </source>
</evidence>
<evidence type="ECO:0000256" key="14">
    <source>
        <dbReference type="ARBA" id="ARBA00023136"/>
    </source>
</evidence>
<dbReference type="PANTHER" id="PTHR43065:SF46">
    <property type="entry name" value="C4-DICARBOXYLATE TRANSPORT SENSOR PROTEIN DCTB"/>
    <property type="match status" value="1"/>
</dbReference>